<dbReference type="InterPro" id="IPR051082">
    <property type="entry name" value="Pentapeptide-BTB/POZ_domain"/>
</dbReference>
<proteinExistence type="predicted"/>
<accession>A0A0T9UPR7</accession>
<dbReference type="EMBL" id="CQEJ01000023">
    <property type="protein sequence ID" value="CNL59383.1"/>
    <property type="molecule type" value="Genomic_DNA"/>
</dbReference>
<dbReference type="Gene3D" id="2.160.20.80">
    <property type="entry name" value="E3 ubiquitin-protein ligase SopA"/>
    <property type="match status" value="1"/>
</dbReference>
<dbReference type="Proteomes" id="UP000041595">
    <property type="component" value="Unassembled WGS sequence"/>
</dbReference>
<evidence type="ECO:0000313" key="8">
    <source>
        <dbReference type="EMBL" id="CNL53117.1"/>
    </source>
</evidence>
<comment type="subcellular location">
    <subcellularLocation>
        <location evidence="1">Membrane</location>
    </subcellularLocation>
    <subcellularLocation>
        <location evidence="2">Secreted</location>
    </subcellularLocation>
</comment>
<dbReference type="Pfam" id="PF21684">
    <property type="entry name" value="PipB2_N"/>
    <property type="match status" value="1"/>
</dbReference>
<feature type="domain" description="Secreted effector protein PipB2 N-terminal" evidence="7">
    <location>
        <begin position="4"/>
        <end position="110"/>
    </location>
</feature>
<evidence type="ECO:0000256" key="4">
    <source>
        <dbReference type="ARBA" id="ARBA00022737"/>
    </source>
</evidence>
<dbReference type="InterPro" id="IPR048984">
    <property type="entry name" value="PipB2_N"/>
</dbReference>
<dbReference type="PANTHER" id="PTHR14136:SF17">
    <property type="entry name" value="BTB_POZ DOMAIN-CONTAINING PROTEIN KCTD9"/>
    <property type="match status" value="1"/>
</dbReference>
<dbReference type="InterPro" id="IPR001646">
    <property type="entry name" value="5peptide_repeat"/>
</dbReference>
<organism evidence="9 11">
    <name type="scientific">Yersinia aldovae</name>
    <dbReference type="NCBI Taxonomy" id="29483"/>
    <lineage>
        <taxon>Bacteria</taxon>
        <taxon>Pseudomonadati</taxon>
        <taxon>Pseudomonadota</taxon>
        <taxon>Gammaproteobacteria</taxon>
        <taxon>Enterobacterales</taxon>
        <taxon>Yersiniaceae</taxon>
        <taxon>Yersinia</taxon>
    </lineage>
</organism>
<dbReference type="SUPFAM" id="SSF141571">
    <property type="entry name" value="Pentapeptide repeat-like"/>
    <property type="match status" value="1"/>
</dbReference>
<dbReference type="AlphaFoldDB" id="A0A0T9UPR7"/>
<evidence type="ECO:0000259" key="7">
    <source>
        <dbReference type="Pfam" id="PF21684"/>
    </source>
</evidence>
<evidence type="ECO:0000256" key="6">
    <source>
        <dbReference type="ARBA" id="ARBA00023136"/>
    </source>
</evidence>
<reference evidence="8 10" key="2">
    <citation type="submission" date="2015-03" db="EMBL/GenBank/DDBJ databases">
        <authorList>
            <consortium name="Pathogen Informatics"/>
            <person name="Murphy D."/>
        </authorList>
    </citation>
    <scope>NUCLEOTIDE SEQUENCE [LARGE SCALE GENOMIC DNA]</scope>
    <source>
        <strain evidence="8 10">IP08791</strain>
    </source>
</reference>
<dbReference type="eggNOG" id="COG1357">
    <property type="taxonomic scope" value="Bacteria"/>
</dbReference>
<dbReference type="GO" id="GO:0005576">
    <property type="term" value="C:extracellular region"/>
    <property type="evidence" value="ECO:0007669"/>
    <property type="project" value="UniProtKB-SubCell"/>
</dbReference>
<name>A0A0T9UPR7_YERAL</name>
<dbReference type="GO" id="GO:0016020">
    <property type="term" value="C:membrane"/>
    <property type="evidence" value="ECO:0007669"/>
    <property type="project" value="UniProtKB-SubCell"/>
</dbReference>
<keyword evidence="3" id="KW-0964">Secreted</keyword>
<evidence type="ECO:0000256" key="3">
    <source>
        <dbReference type="ARBA" id="ARBA00022525"/>
    </source>
</evidence>
<evidence type="ECO:0000256" key="5">
    <source>
        <dbReference type="ARBA" id="ARBA00023026"/>
    </source>
</evidence>
<gene>
    <name evidence="9" type="primary">pipB2</name>
    <name evidence="9" type="ORF">ERS137965_03474</name>
    <name evidence="8" type="ORF">ERS137966_03493</name>
</gene>
<dbReference type="Gene3D" id="3.30.2450.10">
    <property type="entry name" value="Secreted effector protein pipB2"/>
    <property type="match status" value="1"/>
</dbReference>
<keyword evidence="6" id="KW-0472">Membrane</keyword>
<evidence type="ECO:0000313" key="11">
    <source>
        <dbReference type="Proteomes" id="UP000041595"/>
    </source>
</evidence>
<protein>
    <submittedName>
        <fullName evidence="9">Pentapeptide repeat-containing protein</fullName>
    </submittedName>
</protein>
<keyword evidence="5" id="KW-0843">Virulence</keyword>
<sequence length="238" mass="25419">MHKATSPRGILQYIINFFTCGGVRKDNEKMYANLMESMANTLARSASEGVPSPEKLILDDINGCTVTFTMPGMNNYTGDVTLEVRRGNDVALEYIPKYTYVNVCKVLQFRKEFNLIQLVPLTEERKMNLCGCYLSNADLSGLDLSAADLSGANLKNANLSGADLSGSTLSDTYLSGGNLCFAKLACADLNGADLSGANLNGADLSGANLNGANLSGANLNGANLSGADLPDEFRYRKE</sequence>
<evidence type="ECO:0000313" key="9">
    <source>
        <dbReference type="EMBL" id="CNL59383.1"/>
    </source>
</evidence>
<keyword evidence="10" id="KW-1185">Reference proteome</keyword>
<evidence type="ECO:0000313" key="10">
    <source>
        <dbReference type="Proteomes" id="UP000038647"/>
    </source>
</evidence>
<dbReference type="Proteomes" id="UP000038647">
    <property type="component" value="Unassembled WGS sequence"/>
</dbReference>
<dbReference type="PANTHER" id="PTHR14136">
    <property type="entry name" value="BTB_POZ DOMAIN-CONTAINING PROTEIN KCTD9"/>
    <property type="match status" value="1"/>
</dbReference>
<keyword evidence="4" id="KW-0677">Repeat</keyword>
<dbReference type="Pfam" id="PF00805">
    <property type="entry name" value="Pentapeptide"/>
    <property type="match status" value="2"/>
</dbReference>
<evidence type="ECO:0000256" key="1">
    <source>
        <dbReference type="ARBA" id="ARBA00004370"/>
    </source>
</evidence>
<evidence type="ECO:0000256" key="2">
    <source>
        <dbReference type="ARBA" id="ARBA00004613"/>
    </source>
</evidence>
<dbReference type="RefSeq" id="WP_049596222.1">
    <property type="nucleotide sequence ID" value="NZ_CABHPY010000047.1"/>
</dbReference>
<dbReference type="EMBL" id="CQEH01000020">
    <property type="protein sequence ID" value="CNL53117.1"/>
    <property type="molecule type" value="Genomic_DNA"/>
</dbReference>
<reference evidence="9 11" key="1">
    <citation type="submission" date="2015-03" db="EMBL/GenBank/DDBJ databases">
        <authorList>
            <person name="Murphy D."/>
        </authorList>
    </citation>
    <scope>NUCLEOTIDE SEQUENCE [LARGE SCALE GENOMIC DNA]</scope>
    <source>
        <strain evidence="9 11">IP06005</strain>
    </source>
</reference>